<dbReference type="OrthoDB" id="46529at2759"/>
<reference evidence="4 5" key="1">
    <citation type="submission" date="2020-11" db="EMBL/GenBank/DDBJ databases">
        <title>Kefir isolates.</title>
        <authorList>
            <person name="Marcisauskas S."/>
            <person name="Kim Y."/>
            <person name="Blasche S."/>
        </authorList>
    </citation>
    <scope>NUCLEOTIDE SEQUENCE [LARGE SCALE GENOMIC DNA]</scope>
    <source>
        <strain evidence="4 5">KR</strain>
    </source>
</reference>
<dbReference type="Gene3D" id="3.10.129.10">
    <property type="entry name" value="Hotdog Thioesterase"/>
    <property type="match status" value="1"/>
</dbReference>
<organism evidence="4 5">
    <name type="scientific">Rhodotorula mucilaginosa</name>
    <name type="common">Yeast</name>
    <name type="synonym">Rhodotorula rubra</name>
    <dbReference type="NCBI Taxonomy" id="5537"/>
    <lineage>
        <taxon>Eukaryota</taxon>
        <taxon>Fungi</taxon>
        <taxon>Dikarya</taxon>
        <taxon>Basidiomycota</taxon>
        <taxon>Pucciniomycotina</taxon>
        <taxon>Microbotryomycetes</taxon>
        <taxon>Sporidiobolales</taxon>
        <taxon>Sporidiobolaceae</taxon>
        <taxon>Rhodotorula</taxon>
    </lineage>
</organism>
<proteinExistence type="inferred from homology"/>
<dbReference type="EMBL" id="PUHQ01000076">
    <property type="protein sequence ID" value="KAG0657761.1"/>
    <property type="molecule type" value="Genomic_DNA"/>
</dbReference>
<dbReference type="PANTHER" id="PTHR21660:SF1">
    <property type="entry name" value="ACYL-COENZYME A THIOESTERASE 13"/>
    <property type="match status" value="1"/>
</dbReference>
<dbReference type="Pfam" id="PF03061">
    <property type="entry name" value="4HBT"/>
    <property type="match status" value="1"/>
</dbReference>
<dbReference type="CDD" id="cd03443">
    <property type="entry name" value="PaaI_thioesterase"/>
    <property type="match status" value="1"/>
</dbReference>
<dbReference type="Proteomes" id="UP000777482">
    <property type="component" value="Unassembled WGS sequence"/>
</dbReference>
<comment type="similarity">
    <text evidence="1">Belongs to the thioesterase PaaI family.</text>
</comment>
<evidence type="ECO:0000259" key="3">
    <source>
        <dbReference type="Pfam" id="PF03061"/>
    </source>
</evidence>
<dbReference type="GO" id="GO:0047617">
    <property type="term" value="F:fatty acyl-CoA hydrolase activity"/>
    <property type="evidence" value="ECO:0007669"/>
    <property type="project" value="InterPro"/>
</dbReference>
<evidence type="ECO:0000256" key="1">
    <source>
        <dbReference type="ARBA" id="ARBA00008324"/>
    </source>
</evidence>
<sequence length="185" mass="19914">MWGGGLTNPPSVRVQLKVLDAKPGRVWAEMDVQRHQKLLDLPPSLAANEHTDRNLLSSVNRLQGLHGGVIASLVDTMGSLALASRGLYMTGVSIDMSQTFVRGAKLGQTVRIQSELVNMGKTLAYTRVELHDAESGKLLAYAEITPPPPPAGSHTKYIADALKSDKNVKFSEDGEAILEGSEPTE</sequence>
<comment type="caution">
    <text evidence="4">The sequence shown here is derived from an EMBL/GenBank/DDBJ whole genome shotgun (WGS) entry which is preliminary data.</text>
</comment>
<protein>
    <recommendedName>
        <fullName evidence="3">Thioesterase domain-containing protein</fullName>
    </recommendedName>
</protein>
<dbReference type="AlphaFoldDB" id="A0A9P6VYK2"/>
<evidence type="ECO:0000256" key="2">
    <source>
        <dbReference type="ARBA" id="ARBA00022801"/>
    </source>
</evidence>
<dbReference type="InterPro" id="IPR006683">
    <property type="entry name" value="Thioestr_dom"/>
</dbReference>
<keyword evidence="2" id="KW-0378">Hydrolase</keyword>
<keyword evidence="5" id="KW-1185">Reference proteome</keyword>
<dbReference type="PANTHER" id="PTHR21660">
    <property type="entry name" value="THIOESTERASE SUPERFAMILY MEMBER-RELATED"/>
    <property type="match status" value="1"/>
</dbReference>
<dbReference type="NCBIfam" id="TIGR00369">
    <property type="entry name" value="unchar_dom_1"/>
    <property type="match status" value="1"/>
</dbReference>
<name>A0A9P6VYK2_RHOMI</name>
<dbReference type="SUPFAM" id="SSF54637">
    <property type="entry name" value="Thioesterase/thiol ester dehydrase-isomerase"/>
    <property type="match status" value="1"/>
</dbReference>
<dbReference type="InterPro" id="IPR003736">
    <property type="entry name" value="PAAI_dom"/>
</dbReference>
<dbReference type="InterPro" id="IPR029069">
    <property type="entry name" value="HotDog_dom_sf"/>
</dbReference>
<evidence type="ECO:0000313" key="4">
    <source>
        <dbReference type="EMBL" id="KAG0657761.1"/>
    </source>
</evidence>
<gene>
    <name evidence="4" type="ORF">C6P46_006228</name>
</gene>
<accession>A0A9P6VYK2</accession>
<feature type="domain" description="Thioesterase" evidence="3">
    <location>
        <begin position="65"/>
        <end position="136"/>
    </location>
</feature>
<dbReference type="InterPro" id="IPR039298">
    <property type="entry name" value="ACOT13"/>
</dbReference>
<evidence type="ECO:0000313" key="5">
    <source>
        <dbReference type="Proteomes" id="UP000777482"/>
    </source>
</evidence>